<evidence type="ECO:0000256" key="3">
    <source>
        <dbReference type="ARBA" id="ARBA00022801"/>
    </source>
</evidence>
<sequence length="363" mass="39653">MGLRVLGFNVLGAIDTGMTPPHRRAHPRLGDDESSCQQQPDHWMDMTSAHPFRRNTPELSRRDAIRRAGLLGIGASGLAALLAACGLGRDDTDPPATTAPAGGHTRQIFADRMYVLDGGTAHVTDISQWSPGVNEGQSATFSNNVYLIEHGDEWMVWDTGLDENLIDVPGGEVVAHDVRGVVTRRLSDQFSELGVDPAAVNHIAFSHAHFDHVGNSRMFPSATWYVQRDEHAAMFGDSFADYGFIPDLYATMADNPTVLLDGDHDVFGDGTVVVLDTAGHTPGHQSLLVHLRGAGTLLLSGDVAHFCDNFRHRRVPTFNADHDRSRASMDRVDELIRTENATLLINHDARQNALIRQAPHAIE</sequence>
<dbReference type="SUPFAM" id="SSF56281">
    <property type="entry name" value="Metallo-hydrolase/oxidoreductase"/>
    <property type="match status" value="1"/>
</dbReference>
<dbReference type="Proteomes" id="UP000006158">
    <property type="component" value="Chromosome"/>
</dbReference>
<dbReference type="EMBL" id="CP001663">
    <property type="protein sequence ID" value="AFP40293.1"/>
    <property type="molecule type" value="Genomic_DNA"/>
</dbReference>
<dbReference type="PATRIC" id="fig|246196.56.peg.3928"/>
<evidence type="ECO:0000256" key="5">
    <source>
        <dbReference type="SAM" id="MobiDB-lite"/>
    </source>
</evidence>
<evidence type="ECO:0000256" key="2">
    <source>
        <dbReference type="ARBA" id="ARBA00022723"/>
    </source>
</evidence>
<organism evidence="7 8">
    <name type="scientific">Mycolicibacterium smegmatis (strain ATCC 700084 / mc(2)155)</name>
    <name type="common">Mycobacterium smegmatis</name>
    <dbReference type="NCBI Taxonomy" id="246196"/>
    <lineage>
        <taxon>Bacteria</taxon>
        <taxon>Bacillati</taxon>
        <taxon>Actinomycetota</taxon>
        <taxon>Actinomycetes</taxon>
        <taxon>Mycobacteriales</taxon>
        <taxon>Mycobacteriaceae</taxon>
        <taxon>Mycolicibacterium</taxon>
    </lineage>
</organism>
<name>I7FNL0_MYCS2</name>
<dbReference type="PANTHER" id="PTHR42978">
    <property type="entry name" value="QUORUM-QUENCHING LACTONASE YTNP-RELATED-RELATED"/>
    <property type="match status" value="1"/>
</dbReference>
<keyword evidence="4" id="KW-0862">Zinc</keyword>
<dbReference type="Pfam" id="PF00753">
    <property type="entry name" value="Lactamase_B"/>
    <property type="match status" value="1"/>
</dbReference>
<comment type="similarity">
    <text evidence="1">Belongs to the metallo-beta-lactamase superfamily.</text>
</comment>
<feature type="region of interest" description="Disordered" evidence="5">
    <location>
        <begin position="16"/>
        <end position="40"/>
    </location>
</feature>
<evidence type="ECO:0000259" key="6">
    <source>
        <dbReference type="SMART" id="SM00849"/>
    </source>
</evidence>
<accession>I7FNL0</accession>
<evidence type="ECO:0000256" key="1">
    <source>
        <dbReference type="ARBA" id="ARBA00007749"/>
    </source>
</evidence>
<keyword evidence="2" id="KW-0479">Metal-binding</keyword>
<keyword evidence="3" id="KW-0378">Hydrolase</keyword>
<dbReference type="InterPro" id="IPR051013">
    <property type="entry name" value="MBL_superfamily_lactonases"/>
</dbReference>
<protein>
    <submittedName>
        <fullName evidence="7">AttM/AiiB family protein</fullName>
    </submittedName>
</protein>
<dbReference type="KEGG" id="msg:MSMEI_3835"/>
<dbReference type="GO" id="GO:0016787">
    <property type="term" value="F:hydrolase activity"/>
    <property type="evidence" value="ECO:0007669"/>
    <property type="project" value="UniProtKB-KW"/>
</dbReference>
<feature type="domain" description="Metallo-beta-lactamase" evidence="6">
    <location>
        <begin position="142"/>
        <end position="347"/>
    </location>
</feature>
<dbReference type="AlphaFoldDB" id="I7FNL0"/>
<dbReference type="PANTHER" id="PTHR42978:SF3">
    <property type="entry name" value="BLR3078 PROTEIN"/>
    <property type="match status" value="1"/>
</dbReference>
<evidence type="ECO:0000313" key="7">
    <source>
        <dbReference type="EMBL" id="AFP40293.1"/>
    </source>
</evidence>
<dbReference type="CDD" id="cd07729">
    <property type="entry name" value="AHL_lactonase_MBL-fold"/>
    <property type="match status" value="1"/>
</dbReference>
<dbReference type="InterPro" id="IPR036866">
    <property type="entry name" value="RibonucZ/Hydroxyglut_hydro"/>
</dbReference>
<dbReference type="GO" id="GO:0046872">
    <property type="term" value="F:metal ion binding"/>
    <property type="evidence" value="ECO:0007669"/>
    <property type="project" value="UniProtKB-KW"/>
</dbReference>
<reference evidence="7 8" key="2">
    <citation type="journal article" date="2009" name="Genome Res.">
        <title>Ortho-proteogenomics: multiple proteomes investigation through orthology and a new MS-based protocol.</title>
        <authorList>
            <person name="Gallien S."/>
            <person name="Perrodou E."/>
            <person name="Carapito C."/>
            <person name="Deshayes C."/>
            <person name="Reyrat J.M."/>
            <person name="Van Dorsselaer A."/>
            <person name="Poch O."/>
            <person name="Schaeffer C."/>
            <person name="Lecompte O."/>
        </authorList>
    </citation>
    <scope>NUCLEOTIDE SEQUENCE [LARGE SCALE GENOMIC DNA]</scope>
    <source>
        <strain evidence="8">ATCC 700084 / mc(2)155</strain>
    </source>
</reference>
<dbReference type="SMART" id="SM00849">
    <property type="entry name" value="Lactamase_B"/>
    <property type="match status" value="1"/>
</dbReference>
<gene>
    <name evidence="7" type="ordered locus">MSMEI_3835</name>
</gene>
<dbReference type="InterPro" id="IPR001279">
    <property type="entry name" value="Metallo-B-lactamas"/>
</dbReference>
<proteinExistence type="inferred from homology"/>
<dbReference type="Gene3D" id="3.60.15.10">
    <property type="entry name" value="Ribonuclease Z/Hydroxyacylglutathione hydrolase-like"/>
    <property type="match status" value="1"/>
</dbReference>
<reference evidence="7 8" key="1">
    <citation type="journal article" date="2007" name="Genome Biol.">
        <title>Interrupted coding sequences in Mycobacterium smegmatis: authentic mutations or sequencing errors?</title>
        <authorList>
            <person name="Deshayes C."/>
            <person name="Perrodou E."/>
            <person name="Gallien S."/>
            <person name="Euphrasie D."/>
            <person name="Schaeffer C."/>
            <person name="Van-Dorsselaer A."/>
            <person name="Poch O."/>
            <person name="Lecompte O."/>
            <person name="Reyrat J.M."/>
        </authorList>
    </citation>
    <scope>NUCLEOTIDE SEQUENCE [LARGE SCALE GENOMIC DNA]</scope>
    <source>
        <strain evidence="8">ATCC 700084 / mc(2)155</strain>
    </source>
</reference>
<evidence type="ECO:0000313" key="8">
    <source>
        <dbReference type="Proteomes" id="UP000006158"/>
    </source>
</evidence>
<evidence type="ECO:0000256" key="4">
    <source>
        <dbReference type="ARBA" id="ARBA00022833"/>
    </source>
</evidence>